<name>A0AAN9QKQ7_CANGL</name>
<gene>
    <name evidence="1" type="ORF">VNO77_18828</name>
</gene>
<dbReference type="EMBL" id="JAYMYQ010000004">
    <property type="protein sequence ID" value="KAK7338226.1"/>
    <property type="molecule type" value="Genomic_DNA"/>
</dbReference>
<organism evidence="1 2">
    <name type="scientific">Canavalia gladiata</name>
    <name type="common">Sword bean</name>
    <name type="synonym">Dolichos gladiatus</name>
    <dbReference type="NCBI Taxonomy" id="3824"/>
    <lineage>
        <taxon>Eukaryota</taxon>
        <taxon>Viridiplantae</taxon>
        <taxon>Streptophyta</taxon>
        <taxon>Embryophyta</taxon>
        <taxon>Tracheophyta</taxon>
        <taxon>Spermatophyta</taxon>
        <taxon>Magnoliopsida</taxon>
        <taxon>eudicotyledons</taxon>
        <taxon>Gunneridae</taxon>
        <taxon>Pentapetalae</taxon>
        <taxon>rosids</taxon>
        <taxon>fabids</taxon>
        <taxon>Fabales</taxon>
        <taxon>Fabaceae</taxon>
        <taxon>Papilionoideae</taxon>
        <taxon>50 kb inversion clade</taxon>
        <taxon>NPAAA clade</taxon>
        <taxon>indigoferoid/millettioid clade</taxon>
        <taxon>Phaseoleae</taxon>
        <taxon>Canavalia</taxon>
    </lineage>
</organism>
<proteinExistence type="predicted"/>
<dbReference type="Proteomes" id="UP001367508">
    <property type="component" value="Unassembled WGS sequence"/>
</dbReference>
<evidence type="ECO:0000313" key="2">
    <source>
        <dbReference type="Proteomes" id="UP001367508"/>
    </source>
</evidence>
<evidence type="ECO:0000313" key="1">
    <source>
        <dbReference type="EMBL" id="KAK7338226.1"/>
    </source>
</evidence>
<reference evidence="1 2" key="1">
    <citation type="submission" date="2024-01" db="EMBL/GenBank/DDBJ databases">
        <title>The genomes of 5 underutilized Papilionoideae crops provide insights into root nodulation and disease resistanc.</title>
        <authorList>
            <person name="Jiang F."/>
        </authorList>
    </citation>
    <scope>NUCLEOTIDE SEQUENCE [LARGE SCALE GENOMIC DNA]</scope>
    <source>
        <strain evidence="1">LVBAO_FW01</strain>
        <tissue evidence="1">Leaves</tissue>
    </source>
</reference>
<protein>
    <submittedName>
        <fullName evidence="1">Uncharacterized protein</fullName>
    </submittedName>
</protein>
<dbReference type="AlphaFoldDB" id="A0AAN9QKQ7"/>
<sequence length="66" mass="6712">MSMQGPPFAITIVVNGVGLSQSPSLTVVGPRILGAEEATVVSVEFHSLSAATPSLSLIPSIPKNIP</sequence>
<comment type="caution">
    <text evidence="1">The sequence shown here is derived from an EMBL/GenBank/DDBJ whole genome shotgun (WGS) entry which is preliminary data.</text>
</comment>
<accession>A0AAN9QKQ7</accession>
<keyword evidence="2" id="KW-1185">Reference proteome</keyword>